<dbReference type="eggNOG" id="COG5466">
    <property type="taxonomic scope" value="Bacteria"/>
</dbReference>
<dbReference type="InterPro" id="IPR009409">
    <property type="entry name" value="DUF1059"/>
</dbReference>
<name>D2QQM3_SPILD</name>
<evidence type="ECO:0000313" key="2">
    <source>
        <dbReference type="Proteomes" id="UP000002028"/>
    </source>
</evidence>
<accession>D2QQM3</accession>
<dbReference type="STRING" id="504472.Slin_4826"/>
<proteinExistence type="predicted"/>
<evidence type="ECO:0000313" key="1">
    <source>
        <dbReference type="EMBL" id="ADB40804.1"/>
    </source>
</evidence>
<dbReference type="AlphaFoldDB" id="D2QQM3"/>
<protein>
    <recommendedName>
        <fullName evidence="3">DUF1059 domain-containing protein</fullName>
    </recommendedName>
</protein>
<dbReference type="Pfam" id="PF06348">
    <property type="entry name" value="DUF1059"/>
    <property type="match status" value="1"/>
</dbReference>
<evidence type="ECO:0008006" key="3">
    <source>
        <dbReference type="Google" id="ProtNLM"/>
    </source>
</evidence>
<organism evidence="1 2">
    <name type="scientific">Spirosoma linguale (strain ATCC 33905 / DSM 74 / LMG 10896 / Claus 1)</name>
    <dbReference type="NCBI Taxonomy" id="504472"/>
    <lineage>
        <taxon>Bacteria</taxon>
        <taxon>Pseudomonadati</taxon>
        <taxon>Bacteroidota</taxon>
        <taxon>Cytophagia</taxon>
        <taxon>Cytophagales</taxon>
        <taxon>Cytophagaceae</taxon>
        <taxon>Spirosoma</taxon>
    </lineage>
</organism>
<keyword evidence="2" id="KW-1185">Reference proteome</keyword>
<gene>
    <name evidence="1" type="ordered locus">Slin_4826</name>
</gene>
<dbReference type="HOGENOM" id="CLU_200908_1_0_10"/>
<reference evidence="1 2" key="1">
    <citation type="journal article" date="2010" name="Stand. Genomic Sci.">
        <title>Complete genome sequence of Spirosoma linguale type strain (1).</title>
        <authorList>
            <person name="Lail K."/>
            <person name="Sikorski J."/>
            <person name="Saunders E."/>
            <person name="Lapidus A."/>
            <person name="Glavina Del Rio T."/>
            <person name="Copeland A."/>
            <person name="Tice H."/>
            <person name="Cheng J.-F."/>
            <person name="Lucas S."/>
            <person name="Nolan M."/>
            <person name="Bruce D."/>
            <person name="Goodwin L."/>
            <person name="Pitluck S."/>
            <person name="Ivanova N."/>
            <person name="Mavromatis K."/>
            <person name="Ovchinnikova G."/>
            <person name="Pati A."/>
            <person name="Chen A."/>
            <person name="Palaniappan K."/>
            <person name="Land M."/>
            <person name="Hauser L."/>
            <person name="Chang Y.-J."/>
            <person name="Jeffries C.D."/>
            <person name="Chain P."/>
            <person name="Brettin T."/>
            <person name="Detter J.C."/>
            <person name="Schuetze A."/>
            <person name="Rohde M."/>
            <person name="Tindall B.J."/>
            <person name="Goeker M."/>
            <person name="Bristow J."/>
            <person name="Eisen J.A."/>
            <person name="Markowitz V."/>
            <person name="Hugenholtz P."/>
            <person name="Kyrpides N.C."/>
            <person name="Klenk H.-P."/>
            <person name="Chen F."/>
        </authorList>
    </citation>
    <scope>NUCLEOTIDE SEQUENCE [LARGE SCALE GENOMIC DNA]</scope>
    <source>
        <strain evidence="2">ATCC 33905 / DSM 74 / LMG 10896 / Claus 1</strain>
    </source>
</reference>
<dbReference type="RefSeq" id="WP_012929307.1">
    <property type="nucleotide sequence ID" value="NC_013730.1"/>
</dbReference>
<dbReference type="EMBL" id="CP001769">
    <property type="protein sequence ID" value="ADB40804.1"/>
    <property type="molecule type" value="Genomic_DNA"/>
</dbReference>
<dbReference type="Proteomes" id="UP000002028">
    <property type="component" value="Chromosome"/>
</dbReference>
<sequence length="47" mass="5194">MKVLHCNDAGFDCKGIIRAQSADEVLKLVAQHAEQVHQVTITPEMAF</sequence>
<dbReference type="KEGG" id="sli:Slin_4826"/>